<dbReference type="InterPro" id="IPR001254">
    <property type="entry name" value="Trypsin_dom"/>
</dbReference>
<dbReference type="Proteomes" id="UP000011014">
    <property type="component" value="Unassembled WGS sequence"/>
</dbReference>
<dbReference type="InterPro" id="IPR043504">
    <property type="entry name" value="Peptidase_S1_PA_chymotrypsin"/>
</dbReference>
<dbReference type="GO" id="GO:0006508">
    <property type="term" value="P:proteolysis"/>
    <property type="evidence" value="ECO:0007669"/>
    <property type="project" value="InterPro"/>
</dbReference>
<evidence type="ECO:0000259" key="3">
    <source>
        <dbReference type="PROSITE" id="PS50240"/>
    </source>
</evidence>
<dbReference type="PROSITE" id="PS00134">
    <property type="entry name" value="TRYPSIN_HIS"/>
    <property type="match status" value="1"/>
</dbReference>
<feature type="domain" description="Peptidase S1" evidence="3">
    <location>
        <begin position="116"/>
        <end position="204"/>
    </location>
</feature>
<dbReference type="AlphaFoldDB" id="E4YZL4"/>
<keyword evidence="2" id="KW-0812">Transmembrane</keyword>
<keyword evidence="2" id="KW-1133">Transmembrane helix</keyword>
<evidence type="ECO:0000256" key="1">
    <source>
        <dbReference type="ARBA" id="ARBA00023157"/>
    </source>
</evidence>
<dbReference type="PANTHER" id="PTHR24252:SF7">
    <property type="entry name" value="HYALIN"/>
    <property type="match status" value="1"/>
</dbReference>
<dbReference type="EMBL" id="FN656161">
    <property type="protein sequence ID" value="CBY40892.1"/>
    <property type="molecule type" value="Genomic_DNA"/>
</dbReference>
<organism evidence="4">
    <name type="scientific">Oikopleura dioica</name>
    <name type="common">Tunicate</name>
    <dbReference type="NCBI Taxonomy" id="34765"/>
    <lineage>
        <taxon>Eukaryota</taxon>
        <taxon>Metazoa</taxon>
        <taxon>Chordata</taxon>
        <taxon>Tunicata</taxon>
        <taxon>Appendicularia</taxon>
        <taxon>Copelata</taxon>
        <taxon>Oikopleuridae</taxon>
        <taxon>Oikopleura</taxon>
    </lineage>
</organism>
<sequence length="204" mass="23077">YYFTIINIVQKIVVAMSKLLKNLWLILPLLLIFSPFLVLIFYREDDAIKPNEVLTSEVSANADNCINFTTTNTANHNYTYSAYDYSESRYIFLNSVTSKRSSFFGKKRVLKKEAKIVGGTIADDNDYPFYVKLYYDEDHYCGGSLINPLWTLTAAHCVEFGEPGQFTLAFVNSINSSVSDIILHPAWSLGISPIYDGDFAKVSI</sequence>
<dbReference type="InterPro" id="IPR009003">
    <property type="entry name" value="Peptidase_S1_PA"/>
</dbReference>
<evidence type="ECO:0000313" key="4">
    <source>
        <dbReference type="EMBL" id="CBY40892.1"/>
    </source>
</evidence>
<accession>E4YZL4</accession>
<keyword evidence="1" id="KW-1015">Disulfide bond</keyword>
<feature type="transmembrane region" description="Helical" evidence="2">
    <location>
        <begin position="23"/>
        <end position="42"/>
    </location>
</feature>
<dbReference type="PANTHER" id="PTHR24252">
    <property type="entry name" value="ACROSIN-RELATED"/>
    <property type="match status" value="1"/>
</dbReference>
<dbReference type="Pfam" id="PF00089">
    <property type="entry name" value="Trypsin"/>
    <property type="match status" value="1"/>
</dbReference>
<dbReference type="GO" id="GO:0004252">
    <property type="term" value="F:serine-type endopeptidase activity"/>
    <property type="evidence" value="ECO:0007669"/>
    <property type="project" value="InterPro"/>
</dbReference>
<name>E4YZL4_OIKDI</name>
<dbReference type="SUPFAM" id="SSF50494">
    <property type="entry name" value="Trypsin-like serine proteases"/>
    <property type="match status" value="1"/>
</dbReference>
<feature type="non-terminal residue" evidence="4">
    <location>
        <position position="1"/>
    </location>
</feature>
<dbReference type="PROSITE" id="PS50240">
    <property type="entry name" value="TRYPSIN_DOM"/>
    <property type="match status" value="1"/>
</dbReference>
<reference evidence="4" key="1">
    <citation type="journal article" date="2010" name="Science">
        <title>Plasticity of animal genome architecture unmasked by rapid evolution of a pelagic tunicate.</title>
        <authorList>
            <person name="Denoeud F."/>
            <person name="Henriet S."/>
            <person name="Mungpakdee S."/>
            <person name="Aury J.M."/>
            <person name="Da Silva C."/>
            <person name="Brinkmann H."/>
            <person name="Mikhaleva J."/>
            <person name="Olsen L.C."/>
            <person name="Jubin C."/>
            <person name="Canestro C."/>
            <person name="Bouquet J.M."/>
            <person name="Danks G."/>
            <person name="Poulain J."/>
            <person name="Campsteijn C."/>
            <person name="Adamski M."/>
            <person name="Cross I."/>
            <person name="Yadetie F."/>
            <person name="Muffato M."/>
            <person name="Louis A."/>
            <person name="Butcher S."/>
            <person name="Tsagkogeorga G."/>
            <person name="Konrad A."/>
            <person name="Singh S."/>
            <person name="Jensen M.F."/>
            <person name="Cong E.H."/>
            <person name="Eikeseth-Otteraa H."/>
            <person name="Noel B."/>
            <person name="Anthouard V."/>
            <person name="Porcel B.M."/>
            <person name="Kachouri-Lafond R."/>
            <person name="Nishino A."/>
            <person name="Ugolini M."/>
            <person name="Chourrout P."/>
            <person name="Nishida H."/>
            <person name="Aasland R."/>
            <person name="Huzurbazar S."/>
            <person name="Westhof E."/>
            <person name="Delsuc F."/>
            <person name="Lehrach H."/>
            <person name="Reinhardt R."/>
            <person name="Weissenbach J."/>
            <person name="Roy S.W."/>
            <person name="Artiguenave F."/>
            <person name="Postlethwait J.H."/>
            <person name="Manak J.R."/>
            <person name="Thompson E.M."/>
            <person name="Jaillon O."/>
            <person name="Du Pasquier L."/>
            <person name="Boudinot P."/>
            <person name="Liberles D.A."/>
            <person name="Volff J.N."/>
            <person name="Philippe H."/>
            <person name="Lenhard B."/>
            <person name="Roest Crollius H."/>
            <person name="Wincker P."/>
            <person name="Chourrout D."/>
        </authorList>
    </citation>
    <scope>NUCLEOTIDE SEQUENCE [LARGE SCALE GENOMIC DNA]</scope>
</reference>
<proteinExistence type="predicted"/>
<protein>
    <recommendedName>
        <fullName evidence="3">Peptidase S1 domain-containing protein</fullName>
    </recommendedName>
</protein>
<keyword evidence="2" id="KW-0472">Membrane</keyword>
<evidence type="ECO:0000256" key="2">
    <source>
        <dbReference type="SAM" id="Phobius"/>
    </source>
</evidence>
<dbReference type="InterPro" id="IPR018114">
    <property type="entry name" value="TRYPSIN_HIS"/>
</dbReference>
<dbReference type="Gene3D" id="2.40.10.10">
    <property type="entry name" value="Trypsin-like serine proteases"/>
    <property type="match status" value="1"/>
</dbReference>
<gene>
    <name evidence="4" type="ORF">GSOID_T00022934001</name>
</gene>